<evidence type="ECO:0000313" key="2">
    <source>
        <dbReference type="Proteomes" id="UP001500908"/>
    </source>
</evidence>
<sequence length="69" mass="7493">MQLQKQTVHSLVVVRCSPKEIKAAVQQVAEPLGIDVDARLRTAIETSIENYARPLRAADEAALAPQALV</sequence>
<keyword evidence="2" id="KW-1185">Reference proteome</keyword>
<dbReference type="EMBL" id="BAABDD010000019">
    <property type="protein sequence ID" value="GAA3754266.1"/>
    <property type="molecule type" value="Genomic_DNA"/>
</dbReference>
<reference evidence="2" key="1">
    <citation type="journal article" date="2019" name="Int. J. Syst. Evol. Microbiol.">
        <title>The Global Catalogue of Microorganisms (GCM) 10K type strain sequencing project: providing services to taxonomists for standard genome sequencing and annotation.</title>
        <authorList>
            <consortium name="The Broad Institute Genomics Platform"/>
            <consortium name="The Broad Institute Genome Sequencing Center for Infectious Disease"/>
            <person name="Wu L."/>
            <person name="Ma J."/>
        </authorList>
    </citation>
    <scope>NUCLEOTIDE SEQUENCE [LARGE SCALE GENOMIC DNA]</scope>
    <source>
        <strain evidence="2">JCM 17137</strain>
    </source>
</reference>
<organism evidence="1 2">
    <name type="scientific">Salinactinospora qingdaonensis</name>
    <dbReference type="NCBI Taxonomy" id="702744"/>
    <lineage>
        <taxon>Bacteria</taxon>
        <taxon>Bacillati</taxon>
        <taxon>Actinomycetota</taxon>
        <taxon>Actinomycetes</taxon>
        <taxon>Streptosporangiales</taxon>
        <taxon>Nocardiopsidaceae</taxon>
        <taxon>Salinactinospora</taxon>
    </lineage>
</organism>
<comment type="caution">
    <text evidence="1">The sequence shown here is derived from an EMBL/GenBank/DDBJ whole genome shotgun (WGS) entry which is preliminary data.</text>
</comment>
<evidence type="ECO:0000313" key="1">
    <source>
        <dbReference type="EMBL" id="GAA3754266.1"/>
    </source>
</evidence>
<proteinExistence type="predicted"/>
<protein>
    <submittedName>
        <fullName evidence="1">Uncharacterized protein</fullName>
    </submittedName>
</protein>
<gene>
    <name evidence="1" type="ORF">GCM10022402_36170</name>
</gene>
<dbReference type="Proteomes" id="UP001500908">
    <property type="component" value="Unassembled WGS sequence"/>
</dbReference>
<name>A0ABP7G233_9ACTN</name>
<accession>A0ABP7G233</accession>